<gene>
    <name evidence="7" type="ORF">Rt10032_c06g2919</name>
</gene>
<dbReference type="GO" id="GO:0005829">
    <property type="term" value="C:cytosol"/>
    <property type="evidence" value="ECO:0007669"/>
    <property type="project" value="InterPro"/>
</dbReference>
<reference evidence="7 8" key="1">
    <citation type="submission" date="2019-07" db="EMBL/GenBank/DDBJ databases">
        <title>Rhodotorula toruloides NBRC10032 genome sequencing.</title>
        <authorList>
            <person name="Shida Y."/>
            <person name="Takaku H."/>
            <person name="Ogasawara W."/>
            <person name="Mori K."/>
        </authorList>
    </citation>
    <scope>NUCLEOTIDE SEQUENCE [LARGE SCALE GENOMIC DNA]</scope>
    <source>
        <strain evidence="7 8">NBRC10032</strain>
    </source>
</reference>
<dbReference type="Proteomes" id="UP000321518">
    <property type="component" value="Unassembled WGS sequence"/>
</dbReference>
<dbReference type="Gene3D" id="3.40.630.20">
    <property type="entry name" value="Peptidase C15, pyroglutamyl peptidase I-like"/>
    <property type="match status" value="1"/>
</dbReference>
<dbReference type="AlphaFoldDB" id="A0A511KEY5"/>
<feature type="region of interest" description="Disordered" evidence="6">
    <location>
        <begin position="42"/>
        <end position="64"/>
    </location>
</feature>
<evidence type="ECO:0000256" key="5">
    <source>
        <dbReference type="ARBA" id="ARBA00022807"/>
    </source>
</evidence>
<keyword evidence="5" id="KW-0788">Thiol protease</keyword>
<organism evidence="7 8">
    <name type="scientific">Rhodotorula toruloides</name>
    <name type="common">Yeast</name>
    <name type="synonym">Rhodosporidium toruloides</name>
    <dbReference type="NCBI Taxonomy" id="5286"/>
    <lineage>
        <taxon>Eukaryota</taxon>
        <taxon>Fungi</taxon>
        <taxon>Dikarya</taxon>
        <taxon>Basidiomycota</taxon>
        <taxon>Pucciniomycotina</taxon>
        <taxon>Microbotryomycetes</taxon>
        <taxon>Sporidiobolales</taxon>
        <taxon>Sporidiobolaceae</taxon>
        <taxon>Rhodotorula</taxon>
    </lineage>
</organism>
<evidence type="ECO:0000256" key="2">
    <source>
        <dbReference type="ARBA" id="ARBA00022490"/>
    </source>
</evidence>
<dbReference type="InterPro" id="IPR036440">
    <property type="entry name" value="Peptidase_C15-like_sf"/>
</dbReference>
<dbReference type="InterPro" id="IPR016125">
    <property type="entry name" value="Peptidase_C15-like"/>
</dbReference>
<dbReference type="OrthoDB" id="407146at2759"/>
<dbReference type="GO" id="GO:0006508">
    <property type="term" value="P:proteolysis"/>
    <property type="evidence" value="ECO:0007669"/>
    <property type="project" value="UniProtKB-KW"/>
</dbReference>
<evidence type="ECO:0000256" key="3">
    <source>
        <dbReference type="ARBA" id="ARBA00022670"/>
    </source>
</evidence>
<dbReference type="PANTHER" id="PTHR23402">
    <property type="entry name" value="PROTEASE FAMILY C15 PYROGLUTAMYL-PEPTIDASE I-RELATED"/>
    <property type="match status" value="1"/>
</dbReference>
<dbReference type="EMBL" id="BJWK01000006">
    <property type="protein sequence ID" value="GEM08902.1"/>
    <property type="molecule type" value="Genomic_DNA"/>
</dbReference>
<sequence length="243" mass="26914">MPPLGQVGDTQRPFRVHITGFGPFRDVTINPSWEAVQPLNNTTLESEPLPDGHASSIAASPRKPSRPIHFSTSFLPVEYDPVTRLAPALQDARTSEGPPDLIVHVGVSGQDRQIRLEHRARKFGYDSTDATDKLAYAAADGRRGFVGETWRDSPEELRTRVDGAKVVERLKAAGFEHISLSDDAGLYLCEYSFYASMATAKRRRPDNPMPVQFIHIPPEGKPYTIEELTAAIRLIVWTILNGA</sequence>
<comment type="caution">
    <text evidence="7">The sequence shown here is derived from an EMBL/GenBank/DDBJ whole genome shotgun (WGS) entry which is preliminary data.</text>
</comment>
<dbReference type="PRINTS" id="PR00706">
    <property type="entry name" value="PYROGLUPTASE"/>
</dbReference>
<dbReference type="PANTHER" id="PTHR23402:SF1">
    <property type="entry name" value="PYROGLUTAMYL-PEPTIDASE I"/>
    <property type="match status" value="1"/>
</dbReference>
<comment type="similarity">
    <text evidence="1">Belongs to the peptidase C15 family.</text>
</comment>
<dbReference type="GO" id="GO:0016920">
    <property type="term" value="F:pyroglutamyl-peptidase activity"/>
    <property type="evidence" value="ECO:0007669"/>
    <property type="project" value="InterPro"/>
</dbReference>
<evidence type="ECO:0000313" key="8">
    <source>
        <dbReference type="Proteomes" id="UP000321518"/>
    </source>
</evidence>
<accession>A0A511KEY5</accession>
<evidence type="ECO:0000256" key="4">
    <source>
        <dbReference type="ARBA" id="ARBA00022801"/>
    </source>
</evidence>
<evidence type="ECO:0000313" key="7">
    <source>
        <dbReference type="EMBL" id="GEM08902.1"/>
    </source>
</evidence>
<evidence type="ECO:0000256" key="6">
    <source>
        <dbReference type="SAM" id="MobiDB-lite"/>
    </source>
</evidence>
<proteinExistence type="inferred from homology"/>
<keyword evidence="3" id="KW-0645">Protease</keyword>
<keyword evidence="4" id="KW-0378">Hydrolase</keyword>
<keyword evidence="2" id="KW-0963">Cytoplasm</keyword>
<dbReference type="InterPro" id="IPR000816">
    <property type="entry name" value="Peptidase_C15"/>
</dbReference>
<dbReference type="Pfam" id="PF01470">
    <property type="entry name" value="Peptidase_C15"/>
    <property type="match status" value="1"/>
</dbReference>
<evidence type="ECO:0000256" key="1">
    <source>
        <dbReference type="ARBA" id="ARBA00006641"/>
    </source>
</evidence>
<dbReference type="SUPFAM" id="SSF53182">
    <property type="entry name" value="Pyrrolidone carboxyl peptidase (pyroglutamate aminopeptidase)"/>
    <property type="match status" value="1"/>
</dbReference>
<name>A0A511KEY5_RHOTO</name>
<protein>
    <submittedName>
        <fullName evidence="7">Pyroglutamyl-peptidase</fullName>
    </submittedName>
</protein>